<keyword evidence="2" id="KW-1185">Reference proteome</keyword>
<reference evidence="1 2" key="1">
    <citation type="submission" date="2023-02" db="EMBL/GenBank/DDBJ databases">
        <title>LHISI_Scaffold_Assembly.</title>
        <authorList>
            <person name="Stuart O.P."/>
            <person name="Cleave R."/>
            <person name="Magrath M.J.L."/>
            <person name="Mikheyev A.S."/>
        </authorList>
    </citation>
    <scope>NUCLEOTIDE SEQUENCE [LARGE SCALE GENOMIC DNA]</scope>
    <source>
        <strain evidence="1">Daus_M_001</strain>
        <tissue evidence="1">Leg muscle</tissue>
    </source>
</reference>
<evidence type="ECO:0000313" key="2">
    <source>
        <dbReference type="Proteomes" id="UP001159363"/>
    </source>
</evidence>
<protein>
    <submittedName>
        <fullName evidence="1">Uncharacterized protein</fullName>
    </submittedName>
</protein>
<proteinExistence type="predicted"/>
<name>A0ABQ9GZI6_9NEOP</name>
<dbReference type="EMBL" id="JARBHB010000008">
    <property type="protein sequence ID" value="KAJ8877371.1"/>
    <property type="molecule type" value="Genomic_DNA"/>
</dbReference>
<evidence type="ECO:0000313" key="1">
    <source>
        <dbReference type="EMBL" id="KAJ8877371.1"/>
    </source>
</evidence>
<gene>
    <name evidence="1" type="ORF">PR048_021825</name>
</gene>
<accession>A0ABQ9GZI6</accession>
<dbReference type="Proteomes" id="UP001159363">
    <property type="component" value="Chromosome 7"/>
</dbReference>
<comment type="caution">
    <text evidence="1">The sequence shown here is derived from an EMBL/GenBank/DDBJ whole genome shotgun (WGS) entry which is preliminary data.</text>
</comment>
<organism evidence="1 2">
    <name type="scientific">Dryococelus australis</name>
    <dbReference type="NCBI Taxonomy" id="614101"/>
    <lineage>
        <taxon>Eukaryota</taxon>
        <taxon>Metazoa</taxon>
        <taxon>Ecdysozoa</taxon>
        <taxon>Arthropoda</taxon>
        <taxon>Hexapoda</taxon>
        <taxon>Insecta</taxon>
        <taxon>Pterygota</taxon>
        <taxon>Neoptera</taxon>
        <taxon>Polyneoptera</taxon>
        <taxon>Phasmatodea</taxon>
        <taxon>Verophasmatodea</taxon>
        <taxon>Anareolatae</taxon>
        <taxon>Phasmatidae</taxon>
        <taxon>Eurycanthinae</taxon>
        <taxon>Dryococelus</taxon>
    </lineage>
</organism>
<sequence>MGIVGNICTFFKYPKQFNVLKESIERKVPKADATRLNSLCPSQWIEHHDAIIIFLQHFDDETVLQLLIHTTMASAVLVEEAMKDLQENALTEFRKVFVEFKKKVKDIEVDVVPRQTQKINISSEMFKSAEVYY</sequence>